<evidence type="ECO:0000256" key="3">
    <source>
        <dbReference type="ARBA" id="ARBA00023125"/>
    </source>
</evidence>
<dbReference type="OrthoDB" id="9802051at2"/>
<feature type="region of interest" description="Disordered" evidence="4">
    <location>
        <begin position="1"/>
        <end position="32"/>
    </location>
</feature>
<dbReference type="PANTHER" id="PTHR33375">
    <property type="entry name" value="CHROMOSOME-PARTITIONING PROTEIN PARB-RELATED"/>
    <property type="match status" value="1"/>
</dbReference>
<name>A0A3E0HV83_9PSEU</name>
<dbReference type="SUPFAM" id="SSF110849">
    <property type="entry name" value="ParB/Sulfiredoxin"/>
    <property type="match status" value="1"/>
</dbReference>
<evidence type="ECO:0000256" key="2">
    <source>
        <dbReference type="ARBA" id="ARBA00022829"/>
    </source>
</evidence>
<dbReference type="GO" id="GO:0045881">
    <property type="term" value="P:positive regulation of sporulation resulting in formation of a cellular spore"/>
    <property type="evidence" value="ECO:0007669"/>
    <property type="project" value="TreeGrafter"/>
</dbReference>
<feature type="region of interest" description="Disordered" evidence="4">
    <location>
        <begin position="249"/>
        <end position="269"/>
    </location>
</feature>
<gene>
    <name evidence="6" type="ORF">BCF44_104138</name>
</gene>
<reference evidence="6 7" key="1">
    <citation type="submission" date="2018-08" db="EMBL/GenBank/DDBJ databases">
        <title>Genomic Encyclopedia of Archaeal and Bacterial Type Strains, Phase II (KMG-II): from individual species to whole genera.</title>
        <authorList>
            <person name="Goeker M."/>
        </authorList>
    </citation>
    <scope>NUCLEOTIDE SEQUENCE [LARGE SCALE GENOMIC DNA]</scope>
    <source>
        <strain evidence="6 7">DSM 45791</strain>
    </source>
</reference>
<comment type="similarity">
    <text evidence="1">Belongs to the ParB family.</text>
</comment>
<accession>A0A3E0HV83</accession>
<dbReference type="GO" id="GO:0007059">
    <property type="term" value="P:chromosome segregation"/>
    <property type="evidence" value="ECO:0007669"/>
    <property type="project" value="UniProtKB-KW"/>
</dbReference>
<dbReference type="GO" id="GO:0005694">
    <property type="term" value="C:chromosome"/>
    <property type="evidence" value="ECO:0007669"/>
    <property type="project" value="TreeGrafter"/>
</dbReference>
<dbReference type="SMART" id="SM00470">
    <property type="entry name" value="ParB"/>
    <property type="match status" value="1"/>
</dbReference>
<dbReference type="FunFam" id="3.90.1530.30:FF:000001">
    <property type="entry name" value="Chromosome partitioning protein ParB"/>
    <property type="match status" value="1"/>
</dbReference>
<keyword evidence="2" id="KW-0159">Chromosome partition</keyword>
<organism evidence="6 7">
    <name type="scientific">Kutzneria buriramensis</name>
    <dbReference type="NCBI Taxonomy" id="1045776"/>
    <lineage>
        <taxon>Bacteria</taxon>
        <taxon>Bacillati</taxon>
        <taxon>Actinomycetota</taxon>
        <taxon>Actinomycetes</taxon>
        <taxon>Pseudonocardiales</taxon>
        <taxon>Pseudonocardiaceae</taxon>
        <taxon>Kutzneria</taxon>
    </lineage>
</organism>
<keyword evidence="7" id="KW-1185">Reference proteome</keyword>
<dbReference type="Pfam" id="PF17762">
    <property type="entry name" value="HTH_ParB"/>
    <property type="match status" value="1"/>
</dbReference>
<dbReference type="InterPro" id="IPR004437">
    <property type="entry name" value="ParB/RepB/Spo0J"/>
</dbReference>
<keyword evidence="3" id="KW-0238">DNA-binding</keyword>
<evidence type="ECO:0000256" key="1">
    <source>
        <dbReference type="ARBA" id="ARBA00006295"/>
    </source>
</evidence>
<dbReference type="Proteomes" id="UP000256269">
    <property type="component" value="Unassembled WGS sequence"/>
</dbReference>
<evidence type="ECO:0000256" key="4">
    <source>
        <dbReference type="SAM" id="MobiDB-lite"/>
    </source>
</evidence>
<dbReference type="InterPro" id="IPR003115">
    <property type="entry name" value="ParB_N"/>
</dbReference>
<dbReference type="EMBL" id="QUNO01000004">
    <property type="protein sequence ID" value="REH49875.1"/>
    <property type="molecule type" value="Genomic_DNA"/>
</dbReference>
<dbReference type="InterPro" id="IPR057240">
    <property type="entry name" value="ParB_dimer_C"/>
</dbReference>
<evidence type="ECO:0000313" key="6">
    <source>
        <dbReference type="EMBL" id="REH49875.1"/>
    </source>
</evidence>
<evidence type="ECO:0000259" key="5">
    <source>
        <dbReference type="SMART" id="SM00470"/>
    </source>
</evidence>
<evidence type="ECO:0000313" key="7">
    <source>
        <dbReference type="Proteomes" id="UP000256269"/>
    </source>
</evidence>
<dbReference type="RefSeq" id="WP_116174436.1">
    <property type="nucleotide sequence ID" value="NZ_CP144375.1"/>
</dbReference>
<protein>
    <submittedName>
        <fullName evidence="6">ParB family chromosome partitioning protein</fullName>
    </submittedName>
</protein>
<dbReference type="Pfam" id="PF23552">
    <property type="entry name" value="ParB_C"/>
    <property type="match status" value="1"/>
</dbReference>
<dbReference type="Pfam" id="PF02195">
    <property type="entry name" value="ParB_N"/>
    <property type="match status" value="1"/>
</dbReference>
<dbReference type="InterPro" id="IPR041468">
    <property type="entry name" value="HTH_ParB/Spo0J"/>
</dbReference>
<dbReference type="InterPro" id="IPR036086">
    <property type="entry name" value="ParB/Sulfiredoxin_sf"/>
</dbReference>
<dbReference type="AlphaFoldDB" id="A0A3E0HV83"/>
<dbReference type="FunFam" id="1.10.10.2830:FF:000001">
    <property type="entry name" value="Chromosome partitioning protein ParB"/>
    <property type="match status" value="1"/>
</dbReference>
<dbReference type="CDD" id="cd16393">
    <property type="entry name" value="SPO0J_N"/>
    <property type="match status" value="1"/>
</dbReference>
<sequence>MTPPERKGGLGRGLAALIPQGPPPGETNGGGVTIGTIPDSAPPAVVGGNTVAGAVYREVPITEIKPNPKQPRQVFDEEALAELEHSIREFGLMQPIVVRELGRGSYELVMGERRWRASQRAGLDAIPAIVRQTADDAMLRDALLENIHRAQLNPLEEAAAYQQLLDEFEVTHEELASRIGRSRPVITNTIRLLKLPLPVQRRVAAGVLSAGHARALLGLEDSGSQEDLAAKIVAEGLSVRATEEAVTLAKSEAPAKPKPAPRKPIHAPGLQDLADKLSDSFDTRVKVELGRRKGRIVVEFGSVDDLERIVGLIAPDAANRTRIDDIQSP</sequence>
<dbReference type="PANTHER" id="PTHR33375:SF1">
    <property type="entry name" value="CHROMOSOME-PARTITIONING PROTEIN PARB-RELATED"/>
    <property type="match status" value="1"/>
</dbReference>
<comment type="caution">
    <text evidence="6">The sequence shown here is derived from an EMBL/GenBank/DDBJ whole genome shotgun (WGS) entry which is preliminary data.</text>
</comment>
<dbReference type="InterPro" id="IPR050336">
    <property type="entry name" value="Chromosome_partition/occlusion"/>
</dbReference>
<feature type="domain" description="ParB-like N-terminal" evidence="5">
    <location>
        <begin position="57"/>
        <end position="147"/>
    </location>
</feature>
<dbReference type="SUPFAM" id="SSF109709">
    <property type="entry name" value="KorB DNA-binding domain-like"/>
    <property type="match status" value="1"/>
</dbReference>
<proteinExistence type="inferred from homology"/>
<dbReference type="GO" id="GO:0003677">
    <property type="term" value="F:DNA binding"/>
    <property type="evidence" value="ECO:0007669"/>
    <property type="project" value="UniProtKB-KW"/>
</dbReference>
<dbReference type="NCBIfam" id="TIGR00180">
    <property type="entry name" value="parB_part"/>
    <property type="match status" value="1"/>
</dbReference>
<dbReference type="Gene3D" id="1.10.10.2830">
    <property type="match status" value="1"/>
</dbReference>
<dbReference type="Gene3D" id="3.90.1530.30">
    <property type="match status" value="1"/>
</dbReference>